<dbReference type="EMBL" id="JACGCM010001749">
    <property type="protein sequence ID" value="KAF6150253.1"/>
    <property type="molecule type" value="Genomic_DNA"/>
</dbReference>
<comment type="caution">
    <text evidence="2">The sequence shown here is derived from an EMBL/GenBank/DDBJ whole genome shotgun (WGS) entry which is preliminary data.</text>
</comment>
<evidence type="ECO:0008006" key="4">
    <source>
        <dbReference type="Google" id="ProtNLM"/>
    </source>
</evidence>
<dbReference type="OrthoDB" id="1302282at2759"/>
<evidence type="ECO:0000256" key="1">
    <source>
        <dbReference type="SAM" id="MobiDB-lite"/>
    </source>
</evidence>
<name>A0A7J7M5W1_9MAGN</name>
<organism evidence="2 3">
    <name type="scientific">Kingdonia uniflora</name>
    <dbReference type="NCBI Taxonomy" id="39325"/>
    <lineage>
        <taxon>Eukaryota</taxon>
        <taxon>Viridiplantae</taxon>
        <taxon>Streptophyta</taxon>
        <taxon>Embryophyta</taxon>
        <taxon>Tracheophyta</taxon>
        <taxon>Spermatophyta</taxon>
        <taxon>Magnoliopsida</taxon>
        <taxon>Ranunculales</taxon>
        <taxon>Circaeasteraceae</taxon>
        <taxon>Kingdonia</taxon>
    </lineage>
</organism>
<protein>
    <recommendedName>
        <fullName evidence="4">CCHC-type domain-containing protein</fullName>
    </recommendedName>
</protein>
<dbReference type="Proteomes" id="UP000541444">
    <property type="component" value="Unassembled WGS sequence"/>
</dbReference>
<evidence type="ECO:0000313" key="3">
    <source>
        <dbReference type="Proteomes" id="UP000541444"/>
    </source>
</evidence>
<feature type="region of interest" description="Disordered" evidence="1">
    <location>
        <begin position="123"/>
        <end position="151"/>
    </location>
</feature>
<evidence type="ECO:0000313" key="2">
    <source>
        <dbReference type="EMBL" id="KAF6150253.1"/>
    </source>
</evidence>
<proteinExistence type="predicted"/>
<gene>
    <name evidence="2" type="ORF">GIB67_017153</name>
</gene>
<accession>A0A7J7M5W1</accession>
<dbReference type="AlphaFoldDB" id="A0A7J7M5W1"/>
<sequence length="170" mass="19824">MNHLKLENLDAHNWLLKEPFEHWARSQFDFTAKCEHITNNFSKSFNMWILKIKDRPIHKLLEKLNIMLMKLMYDTRLKAKEWEEAVASYAQTYKNVIYPVVDGSEWEKPTSYFLPPPLVRGVGRPRKQRIPDPDGEKRQKRCGKCGGYGHNKKTCKGITSNTKAKSGKST</sequence>
<reference evidence="2 3" key="1">
    <citation type="journal article" date="2020" name="IScience">
        <title>Genome Sequencing of the Endangered Kingdonia uniflora (Circaeasteraceae, Ranunculales) Reveals Potential Mechanisms of Evolutionary Specialization.</title>
        <authorList>
            <person name="Sun Y."/>
            <person name="Deng T."/>
            <person name="Zhang A."/>
            <person name="Moore M.J."/>
            <person name="Landis J.B."/>
            <person name="Lin N."/>
            <person name="Zhang H."/>
            <person name="Zhang X."/>
            <person name="Huang J."/>
            <person name="Zhang X."/>
            <person name="Sun H."/>
            <person name="Wang H."/>
        </authorList>
    </citation>
    <scope>NUCLEOTIDE SEQUENCE [LARGE SCALE GENOMIC DNA]</scope>
    <source>
        <strain evidence="2">TB1705</strain>
        <tissue evidence="2">Leaf</tissue>
    </source>
</reference>
<keyword evidence="3" id="KW-1185">Reference proteome</keyword>